<organism evidence="1 2">
    <name type="scientific">Salinimonas marina</name>
    <dbReference type="NCBI Taxonomy" id="2785918"/>
    <lineage>
        <taxon>Bacteria</taxon>
        <taxon>Pseudomonadati</taxon>
        <taxon>Pseudomonadota</taxon>
        <taxon>Gammaproteobacteria</taxon>
        <taxon>Alteromonadales</taxon>
        <taxon>Alteromonadaceae</taxon>
        <taxon>Alteromonas/Salinimonas group</taxon>
        <taxon>Salinimonas</taxon>
    </lineage>
</organism>
<dbReference type="KEGG" id="smaa:IT774_04120"/>
<keyword evidence="2" id="KW-1185">Reference proteome</keyword>
<proteinExistence type="predicted"/>
<gene>
    <name evidence="1" type="ORF">IT774_04120</name>
</gene>
<dbReference type="Proteomes" id="UP000595095">
    <property type="component" value="Chromosome"/>
</dbReference>
<dbReference type="EMBL" id="CP064795">
    <property type="protein sequence ID" value="QPG06385.1"/>
    <property type="molecule type" value="Genomic_DNA"/>
</dbReference>
<accession>A0A7S9DZR6</accession>
<dbReference type="AlphaFoldDB" id="A0A7S9DZR6"/>
<reference evidence="1 2" key="1">
    <citation type="submission" date="2020-11" db="EMBL/GenBank/DDBJ databases">
        <title>Complete genome sequence for Salinimonas sp. strain G2-b.</title>
        <authorList>
            <person name="Park S.-J."/>
        </authorList>
    </citation>
    <scope>NUCLEOTIDE SEQUENCE [LARGE SCALE GENOMIC DNA]</scope>
    <source>
        <strain evidence="1 2">G2-b</strain>
    </source>
</reference>
<evidence type="ECO:0008006" key="3">
    <source>
        <dbReference type="Google" id="ProtNLM"/>
    </source>
</evidence>
<evidence type="ECO:0000313" key="2">
    <source>
        <dbReference type="Proteomes" id="UP000595095"/>
    </source>
</evidence>
<name>A0A7S9DZR6_9ALTE</name>
<protein>
    <recommendedName>
        <fullName evidence="3">GNAT family N-acetyltransferase</fullName>
    </recommendedName>
</protein>
<sequence>MQIQLQLATGLSQMQALKPHWQALENNTGASVFIRFEWCWQQAQHQKPDNIFVLSAWHEGQCVAILPLTTTHLSHRVNTRVVTHLCQRFTDYQHLLGEDHPQAAEIFAHMVQYLATANSPVKRFSWYLPYPSPPLNSYFMKQARSPVRVGNRLFIASQARR</sequence>
<dbReference type="RefSeq" id="WP_195811461.1">
    <property type="nucleotide sequence ID" value="NZ_CP064795.1"/>
</dbReference>
<evidence type="ECO:0000313" key="1">
    <source>
        <dbReference type="EMBL" id="QPG06385.1"/>
    </source>
</evidence>